<evidence type="ECO:0000313" key="3">
    <source>
        <dbReference type="Proteomes" id="UP000199632"/>
    </source>
</evidence>
<dbReference type="STRING" id="137265.SAMN05421684_2766"/>
<evidence type="ECO:0000313" key="2">
    <source>
        <dbReference type="EMBL" id="SDY98664.1"/>
    </source>
</evidence>
<keyword evidence="3" id="KW-1185">Reference proteome</keyword>
<dbReference type="Pfam" id="PF00583">
    <property type="entry name" value="Acetyltransf_1"/>
    <property type="match status" value="1"/>
</dbReference>
<evidence type="ECO:0000259" key="1">
    <source>
        <dbReference type="PROSITE" id="PS51186"/>
    </source>
</evidence>
<dbReference type="OrthoDB" id="7942268at2"/>
<gene>
    <name evidence="2" type="ORF">SAMN05421684_2766</name>
</gene>
<dbReference type="RefSeq" id="WP_090790759.1">
    <property type="nucleotide sequence ID" value="NZ_BOND01000024.1"/>
</dbReference>
<dbReference type="Proteomes" id="UP000199632">
    <property type="component" value="Unassembled WGS sequence"/>
</dbReference>
<dbReference type="GO" id="GO:0016747">
    <property type="term" value="F:acyltransferase activity, transferring groups other than amino-acyl groups"/>
    <property type="evidence" value="ECO:0007669"/>
    <property type="project" value="InterPro"/>
</dbReference>
<dbReference type="EMBL" id="FNQB01000001">
    <property type="protein sequence ID" value="SDY98664.1"/>
    <property type="molecule type" value="Genomic_DNA"/>
</dbReference>
<feature type="domain" description="N-acetyltransferase" evidence="1">
    <location>
        <begin position="181"/>
        <end position="309"/>
    </location>
</feature>
<dbReference type="PROSITE" id="PS51186">
    <property type="entry name" value="GNAT"/>
    <property type="match status" value="1"/>
</dbReference>
<protein>
    <submittedName>
        <fullName evidence="2">Acetyltransferase (GNAT) family protein</fullName>
    </submittedName>
</protein>
<dbReference type="InterPro" id="IPR016181">
    <property type="entry name" value="Acyl_CoA_acyltransferase"/>
</dbReference>
<dbReference type="AlphaFoldDB" id="A0A1H3PBZ5"/>
<organism evidence="2 3">
    <name type="scientific">Asanoa ishikariensis</name>
    <dbReference type="NCBI Taxonomy" id="137265"/>
    <lineage>
        <taxon>Bacteria</taxon>
        <taxon>Bacillati</taxon>
        <taxon>Actinomycetota</taxon>
        <taxon>Actinomycetes</taxon>
        <taxon>Micromonosporales</taxon>
        <taxon>Micromonosporaceae</taxon>
        <taxon>Asanoa</taxon>
    </lineage>
</organism>
<proteinExistence type="predicted"/>
<reference evidence="3" key="1">
    <citation type="submission" date="2016-10" db="EMBL/GenBank/DDBJ databases">
        <authorList>
            <person name="Varghese N."/>
            <person name="Submissions S."/>
        </authorList>
    </citation>
    <scope>NUCLEOTIDE SEQUENCE [LARGE SCALE GENOMIC DNA]</scope>
    <source>
        <strain evidence="3">DSM 44718</strain>
    </source>
</reference>
<accession>A0A1H3PBZ5</accession>
<name>A0A1H3PBZ5_9ACTN</name>
<dbReference type="Gene3D" id="3.40.630.30">
    <property type="match status" value="1"/>
</dbReference>
<keyword evidence="2" id="KW-0808">Transferase</keyword>
<dbReference type="CDD" id="cd04301">
    <property type="entry name" value="NAT_SF"/>
    <property type="match status" value="1"/>
</dbReference>
<sequence>MTSLTLRPITGPDELPLFCQLRYQLDKELDRDLADGRRRPEWLWVALRDDRVVARLGWWTFRAGEDPYVLDFFDFDESPGSVEVALELFAAATAAVFGPGATMPQYIRFTPPDWHDDPVANRVVTDRITALESTGARMLVERLRLEWLPSAGVPAAKGELAFRVPTGRDELVGLMTDVLEGTLDAHSQAELTRMKPAEQANQQYDEELLGYSTPREWWRVGVRDDGTPVGFVIPARNSYNPIIAYIGVVPAHRGKGYIDELLAEGTRVLAGEDVPRIRAATDVGNVPMAKAFARAGYRVFERQVDMTWE</sequence>
<dbReference type="InterPro" id="IPR000182">
    <property type="entry name" value="GNAT_dom"/>
</dbReference>
<dbReference type="SUPFAM" id="SSF55729">
    <property type="entry name" value="Acyl-CoA N-acyltransferases (Nat)"/>
    <property type="match status" value="1"/>
</dbReference>